<feature type="region of interest" description="Disordered" evidence="1">
    <location>
        <begin position="92"/>
        <end position="117"/>
    </location>
</feature>
<dbReference type="EMBL" id="CAKOGL010000043">
    <property type="protein sequence ID" value="CAH2108839.1"/>
    <property type="molecule type" value="Genomic_DNA"/>
</dbReference>
<feature type="region of interest" description="Disordered" evidence="1">
    <location>
        <begin position="44"/>
        <end position="74"/>
    </location>
</feature>
<reference evidence="2" key="1">
    <citation type="submission" date="2022-03" db="EMBL/GenBank/DDBJ databases">
        <authorList>
            <person name="Tunstrom K."/>
        </authorList>
    </citation>
    <scope>NUCLEOTIDE SEQUENCE</scope>
</reference>
<feature type="compositionally biased region" description="Polar residues" evidence="1">
    <location>
        <begin position="102"/>
        <end position="117"/>
    </location>
</feature>
<evidence type="ECO:0000256" key="1">
    <source>
        <dbReference type="SAM" id="MobiDB-lite"/>
    </source>
</evidence>
<accession>A0AAU9VCA3</accession>
<proteinExistence type="predicted"/>
<organism evidence="2 3">
    <name type="scientific">Euphydryas editha</name>
    <name type="common">Edith's checkerspot</name>
    <dbReference type="NCBI Taxonomy" id="104508"/>
    <lineage>
        <taxon>Eukaryota</taxon>
        <taxon>Metazoa</taxon>
        <taxon>Ecdysozoa</taxon>
        <taxon>Arthropoda</taxon>
        <taxon>Hexapoda</taxon>
        <taxon>Insecta</taxon>
        <taxon>Pterygota</taxon>
        <taxon>Neoptera</taxon>
        <taxon>Endopterygota</taxon>
        <taxon>Lepidoptera</taxon>
        <taxon>Glossata</taxon>
        <taxon>Ditrysia</taxon>
        <taxon>Papilionoidea</taxon>
        <taxon>Nymphalidae</taxon>
        <taxon>Nymphalinae</taxon>
        <taxon>Euphydryas</taxon>
    </lineage>
</organism>
<protein>
    <submittedName>
        <fullName evidence="2">Uncharacterized protein</fullName>
    </submittedName>
</protein>
<evidence type="ECO:0000313" key="2">
    <source>
        <dbReference type="EMBL" id="CAH2108839.1"/>
    </source>
</evidence>
<name>A0AAU9VCA3_EUPED</name>
<sequence length="117" mass="13646">MRRNFILKGLEQTTRDSVKDTEIDQWLFGESFAEKLKASKAIKKSGQEISLNKSKKSQQQTQRKPLNYKGPVMNQYRGQRLHTGPQRYYQNKKPRAQLPALQKTQSRAPPRSTNNRN</sequence>
<comment type="caution">
    <text evidence="2">The sequence shown here is derived from an EMBL/GenBank/DDBJ whole genome shotgun (WGS) entry which is preliminary data.</text>
</comment>
<evidence type="ECO:0000313" key="3">
    <source>
        <dbReference type="Proteomes" id="UP001153954"/>
    </source>
</evidence>
<dbReference type="Proteomes" id="UP001153954">
    <property type="component" value="Unassembled WGS sequence"/>
</dbReference>
<dbReference type="AlphaFoldDB" id="A0AAU9VCA3"/>
<keyword evidence="3" id="KW-1185">Reference proteome</keyword>
<gene>
    <name evidence="2" type="ORF">EEDITHA_LOCUS22741</name>
</gene>